<evidence type="ECO:0000256" key="1">
    <source>
        <dbReference type="ARBA" id="ARBA00023054"/>
    </source>
</evidence>
<keyword evidence="4" id="KW-0614">Plasmid</keyword>
<evidence type="ECO:0000313" key="5">
    <source>
        <dbReference type="Proteomes" id="UP000509626"/>
    </source>
</evidence>
<feature type="region of interest" description="Disordered" evidence="3">
    <location>
        <begin position="405"/>
        <end position="433"/>
    </location>
</feature>
<keyword evidence="1" id="KW-0175">Coiled coil</keyword>
<dbReference type="Gene3D" id="3.40.50.300">
    <property type="entry name" value="P-loop containing nucleotide triphosphate hydrolases"/>
    <property type="match status" value="2"/>
</dbReference>
<dbReference type="EMBL" id="CP058580">
    <property type="protein sequence ID" value="QLG64173.1"/>
    <property type="molecule type" value="Genomic_DNA"/>
</dbReference>
<evidence type="ECO:0000256" key="2">
    <source>
        <dbReference type="ARBA" id="ARBA00049666"/>
    </source>
</evidence>
<feature type="region of interest" description="Disordered" evidence="3">
    <location>
        <begin position="246"/>
        <end position="267"/>
    </location>
</feature>
<feature type="compositionally biased region" description="Basic and acidic residues" evidence="3">
    <location>
        <begin position="246"/>
        <end position="259"/>
    </location>
</feature>
<proteinExistence type="inferred from homology"/>
<evidence type="ECO:0000256" key="3">
    <source>
        <dbReference type="SAM" id="MobiDB-lite"/>
    </source>
</evidence>
<accession>A0A7D5LDA3</accession>
<dbReference type="InterPro" id="IPR027417">
    <property type="entry name" value="P-loop_NTPase"/>
</dbReference>
<reference evidence="4 5" key="1">
    <citation type="submission" date="2020-06" db="EMBL/GenBank/DDBJ databases">
        <title>NJ-3-1, isolated from saline soil.</title>
        <authorList>
            <person name="Cui H.L."/>
            <person name="Shi X."/>
        </authorList>
    </citation>
    <scope>NUCLEOTIDE SEQUENCE [LARGE SCALE GENOMIC DNA]</scope>
    <source>
        <strain evidence="4 5">NJ-3-1</strain>
        <plasmid evidence="4 5">unnamed1</plasmid>
    </source>
</reference>
<geneLocation type="plasmid" evidence="4 5">
    <name>unnamed1</name>
</geneLocation>
<dbReference type="SUPFAM" id="SSF52540">
    <property type="entry name" value="P-loop containing nucleoside triphosphate hydrolases"/>
    <property type="match status" value="2"/>
</dbReference>
<dbReference type="OrthoDB" id="241568at2157"/>
<protein>
    <submittedName>
        <fullName evidence="4">Chromosome segregation protein SMC</fullName>
    </submittedName>
</protein>
<name>A0A7D5LDA3_9EURY</name>
<sequence>MNTTDQTAKDVHVRARNIGGIDEADVTLPPGVTVLSGRNATNRTSFLQALMAGLGSEQPSLKADADEGHVELEIGDRTWTRTLTRHGEAVSFDGDPFLDDPQLADMFAFLLENNEVRRAVERGDDLREIIMRPIDTDSIEAEIAELEREKDDIDDRIEELERLETELPDLEAERREVREELEGAREELADVQAEIDDLDADLEESRSRKEDIEAAFQRLREARSELEDVEFDIEAERATLAELREERDELEETLERAEPSDSDPEAIAERIADARRRKRELDDTLSELQSVISFNEEMLEGDGLDLDLDGTSSAGTGGDVTDKLVEDTERTVCWTCGSEVERDRIDETLDLLGKIRAEKLDERNELRNRIDELSTERSELQQARREVERAESRLEDVEAEIEATEERIEGLEDDRDEQAEAVEELEAETERVGEGDYDEVLERHREANELELRVERLESDLADVDARIEEREEAIDDRSRLADEREQVADQLTELRTRVDRIEADAVESFNEHMDAVLDILQYDNIDRIWIERREREVREGRRKVTRPEFDLHIIRTTAGGESYRDTIDHLSESEREVTGLVFALAGYLVHDVHEDLPFIVLDSLEAIDSDRIARIVDYLEEYAEYFVVALLPEDADALAADRSYVEEFAG</sequence>
<keyword evidence="5" id="KW-1185">Reference proteome</keyword>
<dbReference type="RefSeq" id="WP_179270756.1">
    <property type="nucleotide sequence ID" value="NZ_CP058580.1"/>
</dbReference>
<dbReference type="NCBIfam" id="NF045487">
    <property type="entry name" value="ASRP"/>
    <property type="match status" value="1"/>
</dbReference>
<dbReference type="GeneID" id="56039892"/>
<organism evidence="4 5">
    <name type="scientific">Halorarum salinum</name>
    <dbReference type="NCBI Taxonomy" id="2743089"/>
    <lineage>
        <taxon>Archaea</taxon>
        <taxon>Methanobacteriati</taxon>
        <taxon>Methanobacteriota</taxon>
        <taxon>Stenosarchaea group</taxon>
        <taxon>Halobacteria</taxon>
        <taxon>Halobacteriales</taxon>
        <taxon>Haloferacaceae</taxon>
        <taxon>Halorarum</taxon>
    </lineage>
</organism>
<feature type="region of interest" description="Disordered" evidence="3">
    <location>
        <begin position="303"/>
        <end position="323"/>
    </location>
</feature>
<dbReference type="KEGG" id="halu:HUG12_20495"/>
<gene>
    <name evidence="4" type="ORF">HUG12_20495</name>
</gene>
<dbReference type="Proteomes" id="UP000509626">
    <property type="component" value="Plasmid unnamed1"/>
</dbReference>
<dbReference type="PANTHER" id="PTHR32114">
    <property type="entry name" value="ABC TRANSPORTER ABCH.3"/>
    <property type="match status" value="1"/>
</dbReference>
<feature type="compositionally biased region" description="Acidic residues" evidence="3">
    <location>
        <begin position="411"/>
        <end position="427"/>
    </location>
</feature>
<dbReference type="PANTHER" id="PTHR32114:SF2">
    <property type="entry name" value="ABC TRANSPORTER ABCH.3"/>
    <property type="match status" value="1"/>
</dbReference>
<dbReference type="AlphaFoldDB" id="A0A7D5LDA3"/>
<evidence type="ECO:0000313" key="4">
    <source>
        <dbReference type="EMBL" id="QLG64173.1"/>
    </source>
</evidence>
<comment type="similarity">
    <text evidence="2">Belongs to the Sph1/Sph2 family.</text>
</comment>